<dbReference type="OrthoDB" id="9795626at2"/>
<dbReference type="InterPro" id="IPR038729">
    <property type="entry name" value="Rad50/SbcC_AAA"/>
</dbReference>
<dbReference type="Gene3D" id="3.40.50.300">
    <property type="entry name" value="P-loop containing nucleotide triphosphate hydrolases"/>
    <property type="match status" value="2"/>
</dbReference>
<dbReference type="Pfam" id="PF13558">
    <property type="entry name" value="SbcC_Walker_B"/>
    <property type="match status" value="1"/>
</dbReference>
<dbReference type="GO" id="GO:0004527">
    <property type="term" value="F:exonuclease activity"/>
    <property type="evidence" value="ECO:0007669"/>
    <property type="project" value="UniProtKB-KW"/>
</dbReference>
<dbReference type="SUPFAM" id="SSF52540">
    <property type="entry name" value="P-loop containing nucleoside triphosphate hydrolases"/>
    <property type="match status" value="1"/>
</dbReference>
<name>A0A1M4YZX0_9FIRM</name>
<feature type="coiled-coil region" evidence="4">
    <location>
        <begin position="415"/>
        <end position="507"/>
    </location>
</feature>
<sequence>MRPEKLVMQAFGSYGKKTVIDFTIPNQNLFLITGDTGAGKTTIFDAMVFALYGAVSAGDTRKEGEALQSQFVGIDVEPFVELTFTEEDGGERKTYTVTRVPRHVRPLKRGKGTKEESGSVTLLMPDGAVYDAKTTDEKIIELIGLTKQQFMQVGMIAQGEFRRLLVAKSDEKKEIFRRLFDTGVYQKIVEELKQRKGTEQAEIEKLWAEVKAQTGILQFPEEEELSALRDTIKTSKKPAVAELEALLEGLAPFCEKEADRLSKLDAERGEAAQIRDKKKELLTQAETLLISFDQLEQARKTIKENEVLESSMKEKEKLSTQIDTAYDILAVYNRFEDADKDLRNSGEKLAAQKELLPKLTEKSGNAAKAEDEAKTTQQEAERLLAAVKVKTDAAMKLFEELSSAEKAASTARGMWEKAAAEREKAKQALENFDRDISEKRKEADSLQNTGAELKDVENKIASIREAESHLIAAKTAHDEYRKCSAEYKAAVEKYEAERKKYDTANSEFVSIQKSFLDAQAGFLAREKLHDGEPCPVCGSLEHPAPCRLPEGQENLTREMVEHAKAEAECCSKAQDKASKDAGDKNAALEAKKEELKGLLGSLRNAMQKVIEVPEELRLPIAEKMIAEAHGELDEKEKTLKKKTDRYNELQKELQKTDENREALKNAEELASQKESEARTGSDTAAAAFETLKKRKNEYTTEAEAKEALQKAQKEKSDKDKMLSAAHDEAEKAAKAMTEAKALIESCEKEIPKKREELQKRLEEYKMMCKEKDLSELEWQELTGSHKKEDVERLRKEVQKFSDVMNRAKAIAKSAAEVVNGKSKPDIEALRAEAEASDAAAKKVQLEYEELSGRVKTNKAAYENLLNGLDKRKERMHRYGVIDSLYSRLSGNVTGGRMDIETFVQRHYLKNILIAANRRFSIMSGGQFELQLMDNENAATGKNQGLDLMVYSFVNNNERRVDSLSGGESFMAALSLALGMADQIQAETAAIRLDVMFIDEGFGSLDGAKCGQAVRILQRMAGGDRLIGVISHVSELKQSIEDQLIVTKDEEGSHTRWIIS</sequence>
<dbReference type="EMBL" id="FQUG01000007">
    <property type="protein sequence ID" value="SHF11117.1"/>
    <property type="molecule type" value="Genomic_DNA"/>
</dbReference>
<protein>
    <recommendedName>
        <fullName evidence="3">Nuclease SbcCD subunit C</fullName>
    </recommendedName>
</protein>
<evidence type="ECO:0000313" key="7">
    <source>
        <dbReference type="Proteomes" id="UP000184404"/>
    </source>
</evidence>
<evidence type="ECO:0000256" key="2">
    <source>
        <dbReference type="ARBA" id="ARBA00011322"/>
    </source>
</evidence>
<keyword evidence="4" id="KW-0175">Coiled coil</keyword>
<comment type="subunit">
    <text evidence="2">Heterodimer of SbcC and SbcD.</text>
</comment>
<organism evidence="6 7">
    <name type="scientific">Schwartzia succinivorans DSM 10502</name>
    <dbReference type="NCBI Taxonomy" id="1123243"/>
    <lineage>
        <taxon>Bacteria</taxon>
        <taxon>Bacillati</taxon>
        <taxon>Bacillota</taxon>
        <taxon>Negativicutes</taxon>
        <taxon>Selenomonadales</taxon>
        <taxon>Selenomonadaceae</taxon>
        <taxon>Schwartzia</taxon>
    </lineage>
</organism>
<dbReference type="Pfam" id="PF13476">
    <property type="entry name" value="AAA_23"/>
    <property type="match status" value="1"/>
</dbReference>
<accession>A0A1M4YZX0</accession>
<comment type="similarity">
    <text evidence="1">Belongs to the SMC family. SbcC subfamily.</text>
</comment>
<keyword evidence="6" id="KW-0269">Exonuclease</keyword>
<gene>
    <name evidence="6" type="ORF">SAMN02745190_01862</name>
</gene>
<evidence type="ECO:0000256" key="4">
    <source>
        <dbReference type="SAM" id="Coils"/>
    </source>
</evidence>
<dbReference type="GO" id="GO:0006302">
    <property type="term" value="P:double-strand break repair"/>
    <property type="evidence" value="ECO:0007669"/>
    <property type="project" value="InterPro"/>
</dbReference>
<keyword evidence="7" id="KW-1185">Reference proteome</keyword>
<evidence type="ECO:0000259" key="5">
    <source>
        <dbReference type="Pfam" id="PF13476"/>
    </source>
</evidence>
<dbReference type="InterPro" id="IPR027417">
    <property type="entry name" value="P-loop_NTPase"/>
</dbReference>
<dbReference type="AlphaFoldDB" id="A0A1M4YZX0"/>
<keyword evidence="6" id="KW-0540">Nuclease</keyword>
<dbReference type="PANTHER" id="PTHR32114">
    <property type="entry name" value="ABC TRANSPORTER ABCH.3"/>
    <property type="match status" value="1"/>
</dbReference>
<evidence type="ECO:0000256" key="3">
    <source>
        <dbReference type="ARBA" id="ARBA00013368"/>
    </source>
</evidence>
<keyword evidence="6" id="KW-0378">Hydrolase</keyword>
<dbReference type="PANTHER" id="PTHR32114:SF2">
    <property type="entry name" value="ABC TRANSPORTER ABCH.3"/>
    <property type="match status" value="1"/>
</dbReference>
<feature type="domain" description="Rad50/SbcC-type AAA" evidence="5">
    <location>
        <begin position="5"/>
        <end position="206"/>
    </location>
</feature>
<dbReference type="STRING" id="1123243.SAMN02745190_01862"/>
<feature type="coiled-coil region" evidence="4">
    <location>
        <begin position="359"/>
        <end position="386"/>
    </location>
</feature>
<evidence type="ECO:0000256" key="1">
    <source>
        <dbReference type="ARBA" id="ARBA00006930"/>
    </source>
</evidence>
<evidence type="ECO:0000313" key="6">
    <source>
        <dbReference type="EMBL" id="SHF11117.1"/>
    </source>
</evidence>
<dbReference type="GO" id="GO:0016887">
    <property type="term" value="F:ATP hydrolysis activity"/>
    <property type="evidence" value="ECO:0007669"/>
    <property type="project" value="InterPro"/>
</dbReference>
<feature type="coiled-coil region" evidence="4">
    <location>
        <begin position="585"/>
        <end position="846"/>
    </location>
</feature>
<dbReference type="Proteomes" id="UP000184404">
    <property type="component" value="Unassembled WGS sequence"/>
</dbReference>
<proteinExistence type="inferred from homology"/>
<dbReference type="RefSeq" id="WP_072935949.1">
    <property type="nucleotide sequence ID" value="NZ_FQUG01000007.1"/>
</dbReference>
<reference evidence="6 7" key="1">
    <citation type="submission" date="2016-11" db="EMBL/GenBank/DDBJ databases">
        <authorList>
            <person name="Jaros S."/>
            <person name="Januszkiewicz K."/>
            <person name="Wedrychowicz H."/>
        </authorList>
    </citation>
    <scope>NUCLEOTIDE SEQUENCE [LARGE SCALE GENOMIC DNA]</scope>
    <source>
        <strain evidence="6 7">DSM 10502</strain>
    </source>
</reference>
<feature type="coiled-coil region" evidence="4">
    <location>
        <begin position="264"/>
        <end position="298"/>
    </location>
</feature>